<evidence type="ECO:0000313" key="3">
    <source>
        <dbReference type="Proteomes" id="UP000242258"/>
    </source>
</evidence>
<gene>
    <name evidence="2" type="ORF">BI198_06890</name>
</gene>
<feature type="transmembrane region" description="Helical" evidence="1">
    <location>
        <begin position="17"/>
        <end position="34"/>
    </location>
</feature>
<feature type="transmembrane region" description="Helical" evidence="1">
    <location>
        <begin position="40"/>
        <end position="58"/>
    </location>
</feature>
<reference evidence="3" key="1">
    <citation type="submission" date="2016-09" db="EMBL/GenBank/DDBJ databases">
        <authorList>
            <person name="Wan X."/>
            <person name="Hou S."/>
        </authorList>
    </citation>
    <scope>NUCLEOTIDE SEQUENCE [LARGE SCALE GENOMIC DNA]</scope>
    <source>
        <strain evidence="3">KH87</strain>
    </source>
</reference>
<dbReference type="OrthoDB" id="7061905at2"/>
<name>A0A1E7Q599_9GAMM</name>
<dbReference type="EMBL" id="MKEK01000001">
    <property type="protein sequence ID" value="OEY69327.1"/>
    <property type="molecule type" value="Genomic_DNA"/>
</dbReference>
<dbReference type="STRING" id="1628148.BI198_06890"/>
<dbReference type="InterPro" id="IPR021367">
    <property type="entry name" value="DUF2982"/>
</dbReference>
<organism evidence="2 3">
    <name type="scientific">Rheinheimera salexigens</name>
    <dbReference type="NCBI Taxonomy" id="1628148"/>
    <lineage>
        <taxon>Bacteria</taxon>
        <taxon>Pseudomonadati</taxon>
        <taxon>Pseudomonadota</taxon>
        <taxon>Gammaproteobacteria</taxon>
        <taxon>Chromatiales</taxon>
        <taxon>Chromatiaceae</taxon>
        <taxon>Rheinheimera</taxon>
    </lineage>
</organism>
<accession>A0A1E7Q599</accession>
<keyword evidence="3" id="KW-1185">Reference proteome</keyword>
<dbReference type="Pfam" id="PF11201">
    <property type="entry name" value="DUF2982"/>
    <property type="match status" value="1"/>
</dbReference>
<evidence type="ECO:0000313" key="2">
    <source>
        <dbReference type="EMBL" id="OEY69327.1"/>
    </source>
</evidence>
<keyword evidence="1" id="KW-0472">Membrane</keyword>
<dbReference type="Proteomes" id="UP000242258">
    <property type="component" value="Unassembled WGS sequence"/>
</dbReference>
<proteinExistence type="predicted"/>
<evidence type="ECO:0008006" key="4">
    <source>
        <dbReference type="Google" id="ProtNLM"/>
    </source>
</evidence>
<dbReference type="AlphaFoldDB" id="A0A1E7Q599"/>
<keyword evidence="1" id="KW-1133">Transmembrane helix</keyword>
<evidence type="ECO:0000256" key="1">
    <source>
        <dbReference type="SAM" id="Phobius"/>
    </source>
</evidence>
<sequence>MQQQLIDSPASQGGAKLLLISSVCLIFIIIIILWQQQFGLIAALAIIIAGIGIFAGWAKLAEPAYLLQLDAEGVRYFHRKGSWLLPWSCFLYSGVPEYNNNDLAFIGFKVTNYDQFMQHLPLRLAVAIITEQRPLYLDAVRKGCETGQCGTEALSEVDNFVTAQQVYKGIKAAFGWRMRRLADSTGYELFVPISLAKADVQSLCRQINAARLQYVAGTPT</sequence>
<comment type="caution">
    <text evidence="2">The sequence shown here is derived from an EMBL/GenBank/DDBJ whole genome shotgun (WGS) entry which is preliminary data.</text>
</comment>
<protein>
    <recommendedName>
        <fullName evidence="4">DUF2982 domain-containing protein</fullName>
    </recommendedName>
</protein>
<dbReference type="RefSeq" id="WP_070048893.1">
    <property type="nucleotide sequence ID" value="NZ_CBCSDO010000006.1"/>
</dbReference>
<keyword evidence="1" id="KW-0812">Transmembrane</keyword>